<dbReference type="Pfam" id="PF17389">
    <property type="entry name" value="Bac_rhamnosid6H"/>
    <property type="match status" value="1"/>
</dbReference>
<dbReference type="InterPro" id="IPR008928">
    <property type="entry name" value="6-hairpin_glycosidase_sf"/>
</dbReference>
<evidence type="ECO:0000259" key="5">
    <source>
        <dbReference type="Pfam" id="PF17390"/>
    </source>
</evidence>
<proteinExistence type="predicted"/>
<dbReference type="GO" id="GO:0005975">
    <property type="term" value="P:carbohydrate metabolic process"/>
    <property type="evidence" value="ECO:0007669"/>
    <property type="project" value="InterPro"/>
</dbReference>
<dbReference type="EC" id="3.2.1.40" evidence="2"/>
<evidence type="ECO:0000256" key="3">
    <source>
        <dbReference type="ARBA" id="ARBA00022801"/>
    </source>
</evidence>
<dbReference type="PANTHER" id="PTHR33307">
    <property type="entry name" value="ALPHA-RHAMNOSIDASE (EUROFUNG)"/>
    <property type="match status" value="1"/>
</dbReference>
<evidence type="ECO:0000256" key="2">
    <source>
        <dbReference type="ARBA" id="ARBA00012652"/>
    </source>
</evidence>
<protein>
    <recommendedName>
        <fullName evidence="2">alpha-L-rhamnosidase</fullName>
        <ecNumber evidence="2">3.2.1.40</ecNumber>
    </recommendedName>
</protein>
<evidence type="ECO:0000259" key="4">
    <source>
        <dbReference type="Pfam" id="PF17389"/>
    </source>
</evidence>
<accession>A0A7S3FLN6</accession>
<reference evidence="6" key="1">
    <citation type="submission" date="2021-01" db="EMBL/GenBank/DDBJ databases">
        <authorList>
            <person name="Corre E."/>
            <person name="Pelletier E."/>
            <person name="Niang G."/>
            <person name="Scheremetjew M."/>
            <person name="Finn R."/>
            <person name="Kale V."/>
            <person name="Holt S."/>
            <person name="Cochrane G."/>
            <person name="Meng A."/>
            <person name="Brown T."/>
            <person name="Cohen L."/>
        </authorList>
    </citation>
    <scope>NUCLEOTIDE SEQUENCE</scope>
    <source>
        <strain evidence="6">CCMP281</strain>
    </source>
</reference>
<gene>
    <name evidence="6" type="ORF">HERI1096_LOCUS40191</name>
</gene>
<dbReference type="InterPro" id="IPR012341">
    <property type="entry name" value="6hp_glycosidase-like_sf"/>
</dbReference>
<evidence type="ECO:0000256" key="1">
    <source>
        <dbReference type="ARBA" id="ARBA00001445"/>
    </source>
</evidence>
<dbReference type="EMBL" id="HBHX01072663">
    <property type="protein sequence ID" value="CAE0153782.1"/>
    <property type="molecule type" value="Transcribed_RNA"/>
</dbReference>
<evidence type="ECO:0000313" key="6">
    <source>
        <dbReference type="EMBL" id="CAE0153782.1"/>
    </source>
</evidence>
<dbReference type="Gene3D" id="2.60.420.10">
    <property type="entry name" value="Maltose phosphorylase, domain 3"/>
    <property type="match status" value="1"/>
</dbReference>
<dbReference type="GO" id="GO:0030596">
    <property type="term" value="F:alpha-L-rhamnosidase activity"/>
    <property type="evidence" value="ECO:0007669"/>
    <property type="project" value="UniProtKB-EC"/>
</dbReference>
<feature type="domain" description="Alpha-L-rhamnosidase six-hairpin glycosidase" evidence="4">
    <location>
        <begin position="12"/>
        <end position="46"/>
    </location>
</feature>
<keyword evidence="3" id="KW-0378">Hydrolase</keyword>
<dbReference type="Gene3D" id="1.50.10.10">
    <property type="match status" value="1"/>
</dbReference>
<dbReference type="AlphaFoldDB" id="A0A7S3FLN6"/>
<name>A0A7S3FLN6_9EUKA</name>
<dbReference type="InterPro" id="IPR035396">
    <property type="entry name" value="Bac_rhamnosid6H"/>
</dbReference>
<comment type="catalytic activity">
    <reaction evidence="1">
        <text>Hydrolysis of terminal non-reducing alpha-L-rhamnose residues in alpha-L-rhamnosides.</text>
        <dbReference type="EC" id="3.2.1.40"/>
    </reaction>
</comment>
<dbReference type="SUPFAM" id="SSF48208">
    <property type="entry name" value="Six-hairpin glycosidases"/>
    <property type="match status" value="1"/>
</dbReference>
<dbReference type="InterPro" id="IPR016007">
    <property type="entry name" value="Alpha_rhamnosid"/>
</dbReference>
<organism evidence="6">
    <name type="scientific">Haptolina ericina</name>
    <dbReference type="NCBI Taxonomy" id="156174"/>
    <lineage>
        <taxon>Eukaryota</taxon>
        <taxon>Haptista</taxon>
        <taxon>Haptophyta</taxon>
        <taxon>Prymnesiophyceae</taxon>
        <taxon>Prymnesiales</taxon>
        <taxon>Prymnesiaceae</taxon>
        <taxon>Haptolina</taxon>
    </lineage>
</organism>
<feature type="domain" description="Alpha-L-rhamnosidase C-terminal" evidence="5">
    <location>
        <begin position="49"/>
        <end position="117"/>
    </location>
</feature>
<dbReference type="InterPro" id="IPR035398">
    <property type="entry name" value="Bac_rhamnosid_C"/>
</dbReference>
<sequence length="182" mass="19312">MLKGGEGGWEPATTLWELWDSDSQGPSMNSRNHIMFGTVSAWFYRKLLGVTPLTPGYTKVAIKPTGSNYANLTHAAARVATPQGDVAVSVKYNSSTFEVNVTLPIGTTALVSVPLHTSVAGLTATPPAHIITEGAAPVWRQGAFSPGVAGVQAARLSADRAHVEVEVVFGSYHFVSTRVHRV</sequence>
<dbReference type="Pfam" id="PF17390">
    <property type="entry name" value="Bac_rhamnosid_C"/>
    <property type="match status" value="1"/>
</dbReference>